<dbReference type="InterPro" id="IPR009003">
    <property type="entry name" value="Peptidase_S1_PA"/>
</dbReference>
<organism evidence="6 7">
    <name type="scientific">Paraconexibacter antarcticus</name>
    <dbReference type="NCBI Taxonomy" id="2949664"/>
    <lineage>
        <taxon>Bacteria</taxon>
        <taxon>Bacillati</taxon>
        <taxon>Actinomycetota</taxon>
        <taxon>Thermoleophilia</taxon>
        <taxon>Solirubrobacterales</taxon>
        <taxon>Paraconexibacteraceae</taxon>
        <taxon>Paraconexibacter</taxon>
    </lineage>
</organism>
<dbReference type="RefSeq" id="WP_254569176.1">
    <property type="nucleotide sequence ID" value="NZ_CP098502.1"/>
</dbReference>
<name>A0ABY5DKZ2_9ACTN</name>
<evidence type="ECO:0000256" key="4">
    <source>
        <dbReference type="SAM" id="SignalP"/>
    </source>
</evidence>
<dbReference type="CDD" id="cd06779">
    <property type="entry name" value="cpPDZ_Deg_HtrA-like"/>
    <property type="match status" value="1"/>
</dbReference>
<dbReference type="Pfam" id="PF13365">
    <property type="entry name" value="Trypsin_2"/>
    <property type="match status" value="1"/>
</dbReference>
<feature type="domain" description="PDZ" evidence="5">
    <location>
        <begin position="292"/>
        <end position="377"/>
    </location>
</feature>
<evidence type="ECO:0000256" key="3">
    <source>
        <dbReference type="ARBA" id="ARBA00022801"/>
    </source>
</evidence>
<dbReference type="PRINTS" id="PR00834">
    <property type="entry name" value="PROTEASES2C"/>
</dbReference>
<dbReference type="SUPFAM" id="SSF50494">
    <property type="entry name" value="Trypsin-like serine proteases"/>
    <property type="match status" value="1"/>
</dbReference>
<dbReference type="InterPro" id="IPR051201">
    <property type="entry name" value="Chloro_Bact_Ser_Proteases"/>
</dbReference>
<dbReference type="InterPro" id="IPR001940">
    <property type="entry name" value="Peptidase_S1C"/>
</dbReference>
<evidence type="ECO:0000259" key="5">
    <source>
        <dbReference type="PROSITE" id="PS50106"/>
    </source>
</evidence>
<keyword evidence="7" id="KW-1185">Reference proteome</keyword>
<keyword evidence="2" id="KW-0645">Protease</keyword>
<dbReference type="PROSITE" id="PS50106">
    <property type="entry name" value="PDZ"/>
    <property type="match status" value="1"/>
</dbReference>
<dbReference type="Gene3D" id="2.40.10.10">
    <property type="entry name" value="Trypsin-like serine proteases"/>
    <property type="match status" value="2"/>
</dbReference>
<evidence type="ECO:0000313" key="6">
    <source>
        <dbReference type="EMBL" id="UTI62438.1"/>
    </source>
</evidence>
<evidence type="ECO:0000313" key="7">
    <source>
        <dbReference type="Proteomes" id="UP001056035"/>
    </source>
</evidence>
<feature type="signal peptide" evidence="4">
    <location>
        <begin position="1"/>
        <end position="23"/>
    </location>
</feature>
<accession>A0ABY5DKZ2</accession>
<dbReference type="PANTHER" id="PTHR43343">
    <property type="entry name" value="PEPTIDASE S12"/>
    <property type="match status" value="1"/>
</dbReference>
<proteinExistence type="inferred from homology"/>
<dbReference type="Pfam" id="PF13180">
    <property type="entry name" value="PDZ_2"/>
    <property type="match status" value="1"/>
</dbReference>
<dbReference type="PANTHER" id="PTHR43343:SF3">
    <property type="entry name" value="PROTEASE DO-LIKE 8, CHLOROPLASTIC"/>
    <property type="match status" value="1"/>
</dbReference>
<evidence type="ECO:0000256" key="2">
    <source>
        <dbReference type="ARBA" id="ARBA00022670"/>
    </source>
</evidence>
<dbReference type="Proteomes" id="UP001056035">
    <property type="component" value="Chromosome"/>
</dbReference>
<keyword evidence="3" id="KW-0378">Hydrolase</keyword>
<keyword evidence="4" id="KW-0732">Signal</keyword>
<dbReference type="SUPFAM" id="SSF50156">
    <property type="entry name" value="PDZ domain-like"/>
    <property type="match status" value="1"/>
</dbReference>
<dbReference type="InterPro" id="IPR001478">
    <property type="entry name" value="PDZ"/>
</dbReference>
<gene>
    <name evidence="6" type="ORF">NBH00_13815</name>
</gene>
<feature type="chain" id="PRO_5045857879" evidence="4">
    <location>
        <begin position="24"/>
        <end position="396"/>
    </location>
</feature>
<dbReference type="EMBL" id="CP098502">
    <property type="protein sequence ID" value="UTI62438.1"/>
    <property type="molecule type" value="Genomic_DNA"/>
</dbReference>
<dbReference type="InterPro" id="IPR036034">
    <property type="entry name" value="PDZ_sf"/>
</dbReference>
<dbReference type="InterPro" id="IPR043504">
    <property type="entry name" value="Peptidase_S1_PA_chymotrypsin"/>
</dbReference>
<sequence>MSKRLIVPVAVASALLGGFLAAAAVALLHVGEHTTTKTVVQQAPLAAQADGRVRTGGAMTARDLYKRDSPGVVFVRADVVQQAQPSPFDFGMPQTQQGTATGSGFVIDKAGNILTNAHVVDGAVKVTVQLADKQVVDAKVVGKDVSSDLALLRIDPDGLNLRPLELGSAKDVQVGDPVIAIGNPFGLDRTLTTGVVSALQRRISAPDGQGISNVIQTDAAINPGNSGGPLIDAAGRVIGINSQIETGGSGNGSIGIGFAVPIDTAKQILPQLKQDGTVHRAYLGVSSLTIDGSLSALGLPTKTGVLVQTVQAGSPAAKAGLHAGGQSAEIGGTELVLGGDIIEAVDGKPVTSSDDLSALISGHKPGDEVKLGIVRGGKRQTLTTKLASRPAATEVG</sequence>
<dbReference type="SMART" id="SM00228">
    <property type="entry name" value="PDZ"/>
    <property type="match status" value="1"/>
</dbReference>
<evidence type="ECO:0000256" key="1">
    <source>
        <dbReference type="ARBA" id="ARBA00010541"/>
    </source>
</evidence>
<reference evidence="6 7" key="1">
    <citation type="submission" date="2022-06" db="EMBL/GenBank/DDBJ databases">
        <title>Paraconexibacter antarcticus.</title>
        <authorList>
            <person name="Kim C.S."/>
        </authorList>
    </citation>
    <scope>NUCLEOTIDE SEQUENCE [LARGE SCALE GENOMIC DNA]</scope>
    <source>
        <strain evidence="6 7">02-257</strain>
    </source>
</reference>
<protein>
    <submittedName>
        <fullName evidence="6">Trypsin-like peptidase domain-containing protein</fullName>
    </submittedName>
</protein>
<dbReference type="Gene3D" id="2.30.42.10">
    <property type="match status" value="1"/>
</dbReference>
<comment type="similarity">
    <text evidence="1">Belongs to the peptidase S1C family.</text>
</comment>